<dbReference type="OrthoDB" id="9801430at2"/>
<keyword evidence="12" id="KW-1185">Reference proteome</keyword>
<reference evidence="11 12" key="1">
    <citation type="journal article" date="2011" name="Stand. Genomic Sci.">
        <title>Complete genome sequence of Haliscomenobacter hydrossis type strain (O).</title>
        <authorList>
            <consortium name="US DOE Joint Genome Institute (JGI-PGF)"/>
            <person name="Daligault H."/>
            <person name="Lapidus A."/>
            <person name="Zeytun A."/>
            <person name="Nolan M."/>
            <person name="Lucas S."/>
            <person name="Del Rio T.G."/>
            <person name="Tice H."/>
            <person name="Cheng J.F."/>
            <person name="Tapia R."/>
            <person name="Han C."/>
            <person name="Goodwin L."/>
            <person name="Pitluck S."/>
            <person name="Liolios K."/>
            <person name="Pagani I."/>
            <person name="Ivanova N."/>
            <person name="Huntemann M."/>
            <person name="Mavromatis K."/>
            <person name="Mikhailova N."/>
            <person name="Pati A."/>
            <person name="Chen A."/>
            <person name="Palaniappan K."/>
            <person name="Land M."/>
            <person name="Hauser L."/>
            <person name="Brambilla E.M."/>
            <person name="Rohde M."/>
            <person name="Verbarg S."/>
            <person name="Goker M."/>
            <person name="Bristow J."/>
            <person name="Eisen J.A."/>
            <person name="Markowitz V."/>
            <person name="Hugenholtz P."/>
            <person name="Kyrpides N.C."/>
            <person name="Klenk H.P."/>
            <person name="Woyke T."/>
        </authorList>
    </citation>
    <scope>NUCLEOTIDE SEQUENCE [LARGE SCALE GENOMIC DNA]</scope>
    <source>
        <strain evidence="12">ATCC 27775 / DSM 1100 / LMG 10767 / O</strain>
    </source>
</reference>
<feature type="binding site" evidence="9">
    <location>
        <position position="205"/>
    </location>
    <ligand>
        <name>Zn(2+)</name>
        <dbReference type="ChEBI" id="CHEBI:29105"/>
        <note>catalytic</note>
    </ligand>
</feature>
<feature type="site" description="Transition state stabilizer" evidence="9">
    <location>
        <position position="110"/>
    </location>
</feature>
<comment type="similarity">
    <text evidence="9">Belongs to the peptidase M15D family.</text>
</comment>
<keyword evidence="7 9" id="KW-0482">Metalloprotease</keyword>
<reference key="2">
    <citation type="submission" date="2011-04" db="EMBL/GenBank/DDBJ databases">
        <title>Complete sequence of chromosome of Haliscomenobacter hydrossis DSM 1100.</title>
        <authorList>
            <consortium name="US DOE Joint Genome Institute (JGI-PGF)"/>
            <person name="Lucas S."/>
            <person name="Han J."/>
            <person name="Lapidus A."/>
            <person name="Bruce D."/>
            <person name="Goodwin L."/>
            <person name="Pitluck S."/>
            <person name="Peters L."/>
            <person name="Kyrpides N."/>
            <person name="Mavromatis K."/>
            <person name="Ivanova N."/>
            <person name="Ovchinnikova G."/>
            <person name="Pagani I."/>
            <person name="Daligault H."/>
            <person name="Detter J.C."/>
            <person name="Han C."/>
            <person name="Land M."/>
            <person name="Hauser L."/>
            <person name="Markowitz V."/>
            <person name="Cheng J.-F."/>
            <person name="Hugenholtz P."/>
            <person name="Woyke T."/>
            <person name="Wu D."/>
            <person name="Verbarg S."/>
            <person name="Frueling A."/>
            <person name="Brambilla E."/>
            <person name="Klenk H.-P."/>
            <person name="Eisen J.A."/>
        </authorList>
    </citation>
    <scope>NUCLEOTIDE SEQUENCE</scope>
    <source>
        <strain>DSM 1100</strain>
    </source>
</reference>
<dbReference type="GO" id="GO:0006508">
    <property type="term" value="P:proteolysis"/>
    <property type="evidence" value="ECO:0007669"/>
    <property type="project" value="UniProtKB-KW"/>
</dbReference>
<evidence type="ECO:0000313" key="11">
    <source>
        <dbReference type="EMBL" id="AEE49580.1"/>
    </source>
</evidence>
<feature type="binding site" evidence="9">
    <location>
        <position position="137"/>
    </location>
    <ligand>
        <name>Zn(2+)</name>
        <dbReference type="ChEBI" id="CHEBI:29105"/>
        <note>catalytic</note>
    </ligand>
</feature>
<dbReference type="GO" id="GO:0071555">
    <property type="term" value="P:cell wall organization"/>
    <property type="evidence" value="ECO:0007669"/>
    <property type="project" value="UniProtKB-KW"/>
</dbReference>
<evidence type="ECO:0000256" key="4">
    <source>
        <dbReference type="ARBA" id="ARBA00022801"/>
    </source>
</evidence>
<keyword evidence="5 9" id="KW-0862">Zinc</keyword>
<keyword evidence="6 9" id="KW-0224">Dipeptidase</keyword>
<evidence type="ECO:0000256" key="3">
    <source>
        <dbReference type="ARBA" id="ARBA00022723"/>
    </source>
</evidence>
<protein>
    <recommendedName>
        <fullName evidence="9">D-alanyl-D-alanine dipeptidase</fullName>
        <shortName evidence="9">D-Ala-D-Ala dipeptidase</shortName>
        <ecNumber evidence="9">3.4.13.22</ecNumber>
    </recommendedName>
</protein>
<dbReference type="HAMAP" id="MF_01924">
    <property type="entry name" value="A_A_dipeptidase"/>
    <property type="match status" value="1"/>
</dbReference>
<evidence type="ECO:0000256" key="5">
    <source>
        <dbReference type="ARBA" id="ARBA00022833"/>
    </source>
</evidence>
<dbReference type="Gene3D" id="3.30.1380.10">
    <property type="match status" value="1"/>
</dbReference>
<dbReference type="KEGG" id="hhy:Halhy_1691"/>
<comment type="catalytic activity">
    <reaction evidence="1 9">
        <text>D-alanyl-D-alanine + H2O = 2 D-alanine</text>
        <dbReference type="Rhea" id="RHEA:20661"/>
        <dbReference type="ChEBI" id="CHEBI:15377"/>
        <dbReference type="ChEBI" id="CHEBI:57416"/>
        <dbReference type="ChEBI" id="CHEBI:57822"/>
        <dbReference type="EC" id="3.4.13.22"/>
    </reaction>
</comment>
<dbReference type="EMBL" id="CP002691">
    <property type="protein sequence ID" value="AEE49580.1"/>
    <property type="molecule type" value="Genomic_DNA"/>
</dbReference>
<dbReference type="GO" id="GO:0160237">
    <property type="term" value="F:D-Ala-D-Ala dipeptidase activity"/>
    <property type="evidence" value="ECO:0007669"/>
    <property type="project" value="UniProtKB-EC"/>
</dbReference>
<dbReference type="InterPro" id="IPR000755">
    <property type="entry name" value="A_A_dipeptidase"/>
</dbReference>
<comment type="function">
    <text evidence="9">Catalyzes hydrolysis of the D-alanyl-D-alanine dipeptide.</text>
</comment>
<proteinExistence type="inferred from homology"/>
<keyword evidence="3 9" id="KW-0479">Metal-binding</keyword>
<feature type="chain" id="PRO_5003310573" description="D-alanyl-D-alanine dipeptidase" evidence="10">
    <location>
        <begin position="21"/>
        <end position="226"/>
    </location>
</feature>
<feature type="binding site" evidence="9">
    <location>
        <position position="144"/>
    </location>
    <ligand>
        <name>Zn(2+)</name>
        <dbReference type="ChEBI" id="CHEBI:29105"/>
        <note>catalytic</note>
    </ligand>
</feature>
<dbReference type="AlphaFoldDB" id="F4L1S1"/>
<comment type="cofactor">
    <cofactor evidence="9">
        <name>Zn(2+)</name>
        <dbReference type="ChEBI" id="CHEBI:29105"/>
    </cofactor>
    <text evidence="9">Binds 1 zinc ion per subunit.</text>
</comment>
<evidence type="ECO:0000256" key="10">
    <source>
        <dbReference type="SAM" id="SignalP"/>
    </source>
</evidence>
<accession>F4L1S1</accession>
<evidence type="ECO:0000256" key="1">
    <source>
        <dbReference type="ARBA" id="ARBA00001362"/>
    </source>
</evidence>
<gene>
    <name evidence="11" type="ordered locus">Halhy_1691</name>
</gene>
<dbReference type="EC" id="3.4.13.22" evidence="9"/>
<evidence type="ECO:0000256" key="7">
    <source>
        <dbReference type="ARBA" id="ARBA00023049"/>
    </source>
</evidence>
<organism evidence="11 12">
    <name type="scientific">Haliscomenobacter hydrossis (strain ATCC 27775 / DSM 1100 / LMG 10767 / O)</name>
    <dbReference type="NCBI Taxonomy" id="760192"/>
    <lineage>
        <taxon>Bacteria</taxon>
        <taxon>Pseudomonadati</taxon>
        <taxon>Bacteroidota</taxon>
        <taxon>Saprospiria</taxon>
        <taxon>Saprospirales</taxon>
        <taxon>Haliscomenobacteraceae</taxon>
        <taxon>Haliscomenobacter</taxon>
    </lineage>
</organism>
<dbReference type="SUPFAM" id="SSF55166">
    <property type="entry name" value="Hedgehog/DD-peptidase"/>
    <property type="match status" value="1"/>
</dbReference>
<evidence type="ECO:0000313" key="12">
    <source>
        <dbReference type="Proteomes" id="UP000008461"/>
    </source>
</evidence>
<dbReference type="GO" id="GO:0008237">
    <property type="term" value="F:metallopeptidase activity"/>
    <property type="evidence" value="ECO:0007669"/>
    <property type="project" value="UniProtKB-KW"/>
</dbReference>
<name>F4L1S1_HALH1</name>
<dbReference type="InterPro" id="IPR009045">
    <property type="entry name" value="Zn_M74/Hedgehog-like"/>
</dbReference>
<dbReference type="STRING" id="760192.Halhy_1691"/>
<dbReference type="PANTHER" id="PTHR43126">
    <property type="entry name" value="D-ALANYL-D-ALANINE DIPEPTIDASE"/>
    <property type="match status" value="1"/>
</dbReference>
<dbReference type="PANTHER" id="PTHR43126:SF1">
    <property type="entry name" value="D-ALANYL-D-ALANINE DIPEPTIDASE"/>
    <property type="match status" value="1"/>
</dbReference>
<dbReference type="Proteomes" id="UP000008461">
    <property type="component" value="Chromosome"/>
</dbReference>
<dbReference type="HOGENOM" id="CLU_060744_1_2_10"/>
<keyword evidence="2 9" id="KW-0645">Protease</keyword>
<dbReference type="CDD" id="cd14840">
    <property type="entry name" value="D-Ala-D-Ala_dipeptidase_Aad"/>
    <property type="match status" value="1"/>
</dbReference>
<keyword evidence="8" id="KW-0961">Cell wall biogenesis/degradation</keyword>
<feature type="active site" description="Proton donor/acceptor" evidence="9">
    <location>
        <position position="202"/>
    </location>
</feature>
<feature type="signal peptide" evidence="10">
    <location>
        <begin position="1"/>
        <end position="20"/>
    </location>
</feature>
<evidence type="ECO:0000256" key="6">
    <source>
        <dbReference type="ARBA" id="ARBA00022997"/>
    </source>
</evidence>
<sequence length="226" mass="26159">MMQRLILFCLVLTNSFALRAQSCGLKVVNTLEGYRQKLAENPENELVEIIKIIPSVKLDIKYATKDNLIKQRVYKQARAFARKPVVEALQKIQAELNTQGLGLKIFDGYRPYAVTCLFYAAIRDTTFVAAPWRGSRHNRGCAIDLTLVDLKTGKTLPMPSGYDETTERSFHDYQGGTEEERKNRSILREAMTKNGFAIYKWEWWHYDFIGFERFDITDIPFEELSK</sequence>
<evidence type="ECO:0000256" key="9">
    <source>
        <dbReference type="HAMAP-Rule" id="MF_01924"/>
    </source>
</evidence>
<dbReference type="GO" id="GO:0008270">
    <property type="term" value="F:zinc ion binding"/>
    <property type="evidence" value="ECO:0007669"/>
    <property type="project" value="UniProtKB-UniRule"/>
</dbReference>
<keyword evidence="10" id="KW-0732">Signal</keyword>
<keyword evidence="4 9" id="KW-0378">Hydrolase</keyword>
<dbReference type="eggNOG" id="COG2173">
    <property type="taxonomic scope" value="Bacteria"/>
</dbReference>
<evidence type="ECO:0000256" key="2">
    <source>
        <dbReference type="ARBA" id="ARBA00022670"/>
    </source>
</evidence>
<dbReference type="RefSeq" id="WP_013764134.1">
    <property type="nucleotide sequence ID" value="NC_015510.1"/>
</dbReference>
<dbReference type="Pfam" id="PF01427">
    <property type="entry name" value="Peptidase_M15"/>
    <property type="match status" value="1"/>
</dbReference>
<evidence type="ECO:0000256" key="8">
    <source>
        <dbReference type="ARBA" id="ARBA00023316"/>
    </source>
</evidence>